<organism evidence="1 2">
    <name type="scientific">Botrytis porri</name>
    <dbReference type="NCBI Taxonomy" id="87229"/>
    <lineage>
        <taxon>Eukaryota</taxon>
        <taxon>Fungi</taxon>
        <taxon>Dikarya</taxon>
        <taxon>Ascomycota</taxon>
        <taxon>Pezizomycotina</taxon>
        <taxon>Leotiomycetes</taxon>
        <taxon>Helotiales</taxon>
        <taxon>Sclerotiniaceae</taxon>
        <taxon>Botrytis</taxon>
    </lineage>
</organism>
<protein>
    <submittedName>
        <fullName evidence="1">Uncharacterized protein</fullName>
    </submittedName>
</protein>
<keyword evidence="2" id="KW-1185">Reference proteome</keyword>
<evidence type="ECO:0000313" key="1">
    <source>
        <dbReference type="EMBL" id="TGO81493.1"/>
    </source>
</evidence>
<name>A0A4Z1KJX4_9HELO</name>
<dbReference type="AlphaFoldDB" id="A0A4Z1KJX4"/>
<accession>A0A4Z1KJX4</accession>
<dbReference type="EMBL" id="PQXO01001124">
    <property type="protein sequence ID" value="TGO81493.1"/>
    <property type="molecule type" value="Genomic_DNA"/>
</dbReference>
<dbReference type="Proteomes" id="UP000297280">
    <property type="component" value="Unassembled WGS sequence"/>
</dbReference>
<comment type="caution">
    <text evidence="1">The sequence shown here is derived from an EMBL/GenBank/DDBJ whole genome shotgun (WGS) entry which is preliminary data.</text>
</comment>
<gene>
    <name evidence="1" type="ORF">BPOR_1131g00020</name>
</gene>
<proteinExistence type="predicted"/>
<sequence length="139" mass="15924">MRGWYEGDNMKEEKSSLLQASSVNNYFELSLSLLNTSKPSSIFLKIGESSKFSTPYPQFKHRFASIISAGLLYMTTRSSKAAEHQVGEYVFTTTGWHVPKPEDISNDVTFIIAHPPYSKNFKPSWRVWNRTGLRPTELR</sequence>
<evidence type="ECO:0000313" key="2">
    <source>
        <dbReference type="Proteomes" id="UP000297280"/>
    </source>
</evidence>
<reference evidence="1 2" key="1">
    <citation type="submission" date="2017-12" db="EMBL/GenBank/DDBJ databases">
        <title>Comparative genomics of Botrytis spp.</title>
        <authorList>
            <person name="Valero-Jimenez C.A."/>
            <person name="Tapia P."/>
            <person name="Veloso J."/>
            <person name="Silva-Moreno E."/>
            <person name="Staats M."/>
            <person name="Valdes J.H."/>
            <person name="Van Kan J.A.L."/>
        </authorList>
    </citation>
    <scope>NUCLEOTIDE SEQUENCE [LARGE SCALE GENOMIC DNA]</scope>
    <source>
        <strain evidence="1 2">MUCL3349</strain>
    </source>
</reference>